<dbReference type="CDD" id="cd01129">
    <property type="entry name" value="PulE-GspE-like"/>
    <property type="match status" value="1"/>
</dbReference>
<feature type="domain" description="AAA+ ATPase" evidence="4">
    <location>
        <begin position="315"/>
        <end position="438"/>
    </location>
</feature>
<evidence type="ECO:0000256" key="1">
    <source>
        <dbReference type="ARBA" id="ARBA00006611"/>
    </source>
</evidence>
<keyword evidence="3" id="KW-0067">ATP-binding</keyword>
<evidence type="ECO:0000313" key="5">
    <source>
        <dbReference type="EMBL" id="MBC5708195.1"/>
    </source>
</evidence>
<dbReference type="EMBL" id="JACOPB010000003">
    <property type="protein sequence ID" value="MBC5708195.1"/>
    <property type="molecule type" value="Genomic_DNA"/>
</dbReference>
<dbReference type="RefSeq" id="WP_187021059.1">
    <property type="nucleotide sequence ID" value="NZ_JACOPB010000003.1"/>
</dbReference>
<dbReference type="PANTHER" id="PTHR30258:SF2">
    <property type="entry name" value="COMG OPERON PROTEIN 1"/>
    <property type="match status" value="1"/>
</dbReference>
<evidence type="ECO:0000256" key="3">
    <source>
        <dbReference type="ARBA" id="ARBA00022840"/>
    </source>
</evidence>
<dbReference type="SMART" id="SM00382">
    <property type="entry name" value="AAA"/>
    <property type="match status" value="1"/>
</dbReference>
<accession>A0ABR7H503</accession>
<gene>
    <name evidence="5" type="ORF">H8S75_09550</name>
</gene>
<dbReference type="SUPFAM" id="SSF160246">
    <property type="entry name" value="EspE N-terminal domain-like"/>
    <property type="match status" value="1"/>
</dbReference>
<evidence type="ECO:0000313" key="6">
    <source>
        <dbReference type="Proteomes" id="UP000634672"/>
    </source>
</evidence>
<name>A0ABR7H503_9FIRM</name>
<dbReference type="Gene3D" id="3.30.300.160">
    <property type="entry name" value="Type II secretion system, protein E, N-terminal domain"/>
    <property type="match status" value="1"/>
</dbReference>
<dbReference type="Pfam" id="PF05157">
    <property type="entry name" value="MshEN"/>
    <property type="match status" value="1"/>
</dbReference>
<evidence type="ECO:0000259" key="4">
    <source>
        <dbReference type="SMART" id="SM00382"/>
    </source>
</evidence>
<dbReference type="Gene3D" id="3.30.450.90">
    <property type="match status" value="1"/>
</dbReference>
<organism evidence="5 6">
    <name type="scientific">Hungatella hominis</name>
    <dbReference type="NCBI Taxonomy" id="2763050"/>
    <lineage>
        <taxon>Bacteria</taxon>
        <taxon>Bacillati</taxon>
        <taxon>Bacillota</taxon>
        <taxon>Clostridia</taxon>
        <taxon>Lachnospirales</taxon>
        <taxon>Lachnospiraceae</taxon>
        <taxon>Hungatella</taxon>
    </lineage>
</organism>
<dbReference type="Gene3D" id="3.40.50.300">
    <property type="entry name" value="P-loop containing nucleotide triphosphate hydrolases"/>
    <property type="match status" value="1"/>
</dbReference>
<dbReference type="InterPro" id="IPR027417">
    <property type="entry name" value="P-loop_NTPase"/>
</dbReference>
<proteinExistence type="inferred from homology"/>
<dbReference type="InterPro" id="IPR037257">
    <property type="entry name" value="T2SS_E_N_sf"/>
</dbReference>
<sequence length="564" mass="62279">MAYKKLGDLLQSVGLISSSQLDEALALQKETKERLGTLLISHGFITENQLIEALQMQLGIEFIDLSKAEIDPQMSTYVPKNIARKHGVVPVRVEKDRLYLAMKDPMNFVAQEEVKTASRKRVIPMISTSNSVDRAILNLYGNEGVAKAIEEMKQQASTLPDQQEDSAGPVVIGEEDSISAPTVRLVNSIIERAVTERVSDIHIEPREEDLTVRMRIDGMLHRILNVPKDLQASVISRIKVMGKMNIAEHRIPQDGRANVRIKSEDIDLRISTLPTIYGEKVVIRLLNKSISLLSKTGIGLTGSDLEKYVRLISNHNGVVLIVGPTGSGKSSTMYTMIGELNQEAVNLVTLEDPVEYNISGINQVQINEKVGMTFANGLRSILRQDPDIIAVGEIRDGETAEIAMRAAITGHLVLSTIHTNDAISTIDRLKDIGVEPYLVASALNGIISQRLVRCICPNCKTAYTPTDEELEILGLRPGNGTTFYRGKGCPHCFDTGYRGRTGVFEILIMNRETRRCISENDSKANLLKAAEGPDFVSIRDNCRRLVLEGVTTVEEAKRTINSVE</sequence>
<dbReference type="SUPFAM" id="SSF52540">
    <property type="entry name" value="P-loop containing nucleoside triphosphate hydrolases"/>
    <property type="match status" value="1"/>
</dbReference>
<dbReference type="InterPro" id="IPR007831">
    <property type="entry name" value="T2SS_GspE_N"/>
</dbReference>
<dbReference type="InterPro" id="IPR001482">
    <property type="entry name" value="T2SS/T4SS_dom"/>
</dbReference>
<dbReference type="PANTHER" id="PTHR30258">
    <property type="entry name" value="TYPE II SECRETION SYSTEM PROTEIN GSPE-RELATED"/>
    <property type="match status" value="1"/>
</dbReference>
<protein>
    <submittedName>
        <fullName evidence="5">Type II/IV secretion system protein</fullName>
    </submittedName>
</protein>
<dbReference type="InterPro" id="IPR003593">
    <property type="entry name" value="AAA+_ATPase"/>
</dbReference>
<dbReference type="Proteomes" id="UP000634672">
    <property type="component" value="Unassembled WGS sequence"/>
</dbReference>
<comment type="similarity">
    <text evidence="1">Belongs to the GSP E family.</text>
</comment>
<dbReference type="Pfam" id="PF00437">
    <property type="entry name" value="T2SSE"/>
    <property type="match status" value="1"/>
</dbReference>
<evidence type="ECO:0000256" key="2">
    <source>
        <dbReference type="ARBA" id="ARBA00022741"/>
    </source>
</evidence>
<keyword evidence="2" id="KW-0547">Nucleotide-binding</keyword>
<keyword evidence="6" id="KW-1185">Reference proteome</keyword>
<reference evidence="5 6" key="1">
    <citation type="submission" date="2020-08" db="EMBL/GenBank/DDBJ databases">
        <title>Genome public.</title>
        <authorList>
            <person name="Liu C."/>
            <person name="Sun Q."/>
        </authorList>
    </citation>
    <scope>NUCLEOTIDE SEQUENCE [LARGE SCALE GENOMIC DNA]</scope>
    <source>
        <strain evidence="5 6">NSJ-66</strain>
    </source>
</reference>
<comment type="caution">
    <text evidence="5">The sequence shown here is derived from an EMBL/GenBank/DDBJ whole genome shotgun (WGS) entry which is preliminary data.</text>
</comment>